<evidence type="ECO:0000313" key="2">
    <source>
        <dbReference type="EMBL" id="KAE9600317.1"/>
    </source>
</evidence>
<protein>
    <submittedName>
        <fullName evidence="2">Uncharacterized protein</fullName>
    </submittedName>
</protein>
<evidence type="ECO:0000256" key="1">
    <source>
        <dbReference type="SAM" id="MobiDB-lite"/>
    </source>
</evidence>
<comment type="caution">
    <text evidence="2">The sequence shown here is derived from an EMBL/GenBank/DDBJ whole genome shotgun (WGS) entry which is preliminary data.</text>
</comment>
<name>A0A6A4PFQ3_LUPAL</name>
<sequence length="78" mass="8699">MASRDEEQATPHHHQPLLSSLVVRPEAINVTDTGADHGDDFESGEFLRDHRSPYSRSDRYSGDAGLFPLLLLTYVLCS</sequence>
<feature type="region of interest" description="Disordered" evidence="1">
    <location>
        <begin position="1"/>
        <end position="21"/>
    </location>
</feature>
<gene>
    <name evidence="2" type="ORF">Lalb_Chr14g0371631</name>
</gene>
<dbReference type="OrthoDB" id="1878647at2759"/>
<proteinExistence type="predicted"/>
<organism evidence="2 3">
    <name type="scientific">Lupinus albus</name>
    <name type="common">White lupine</name>
    <name type="synonym">Lupinus termis</name>
    <dbReference type="NCBI Taxonomy" id="3870"/>
    <lineage>
        <taxon>Eukaryota</taxon>
        <taxon>Viridiplantae</taxon>
        <taxon>Streptophyta</taxon>
        <taxon>Embryophyta</taxon>
        <taxon>Tracheophyta</taxon>
        <taxon>Spermatophyta</taxon>
        <taxon>Magnoliopsida</taxon>
        <taxon>eudicotyledons</taxon>
        <taxon>Gunneridae</taxon>
        <taxon>Pentapetalae</taxon>
        <taxon>rosids</taxon>
        <taxon>fabids</taxon>
        <taxon>Fabales</taxon>
        <taxon>Fabaceae</taxon>
        <taxon>Papilionoideae</taxon>
        <taxon>50 kb inversion clade</taxon>
        <taxon>genistoids sensu lato</taxon>
        <taxon>core genistoids</taxon>
        <taxon>Genisteae</taxon>
        <taxon>Lupinus</taxon>
    </lineage>
</organism>
<accession>A0A6A4PFQ3</accession>
<dbReference type="EMBL" id="WOCE01000014">
    <property type="protein sequence ID" value="KAE9600317.1"/>
    <property type="molecule type" value="Genomic_DNA"/>
</dbReference>
<dbReference type="AlphaFoldDB" id="A0A6A4PFQ3"/>
<keyword evidence="3" id="KW-1185">Reference proteome</keyword>
<feature type="compositionally biased region" description="Basic and acidic residues" evidence="1">
    <location>
        <begin position="1"/>
        <end position="10"/>
    </location>
</feature>
<reference evidence="3" key="1">
    <citation type="journal article" date="2020" name="Nat. Commun.">
        <title>Genome sequence of the cluster root forming white lupin.</title>
        <authorList>
            <person name="Hufnagel B."/>
            <person name="Marques A."/>
            <person name="Soriano A."/>
            <person name="Marques L."/>
            <person name="Divol F."/>
            <person name="Doumas P."/>
            <person name="Sallet E."/>
            <person name="Mancinotti D."/>
            <person name="Carrere S."/>
            <person name="Marande W."/>
            <person name="Arribat S."/>
            <person name="Keller J."/>
            <person name="Huneau C."/>
            <person name="Blein T."/>
            <person name="Aime D."/>
            <person name="Laguerre M."/>
            <person name="Taylor J."/>
            <person name="Schubert V."/>
            <person name="Nelson M."/>
            <person name="Geu-Flores F."/>
            <person name="Crespi M."/>
            <person name="Gallardo-Guerrero K."/>
            <person name="Delaux P.-M."/>
            <person name="Salse J."/>
            <person name="Berges H."/>
            <person name="Guyot R."/>
            <person name="Gouzy J."/>
            <person name="Peret B."/>
        </authorList>
    </citation>
    <scope>NUCLEOTIDE SEQUENCE [LARGE SCALE GENOMIC DNA]</scope>
    <source>
        <strain evidence="3">cv. Amiga</strain>
    </source>
</reference>
<evidence type="ECO:0000313" key="3">
    <source>
        <dbReference type="Proteomes" id="UP000447434"/>
    </source>
</evidence>
<dbReference type="Proteomes" id="UP000447434">
    <property type="component" value="Chromosome 14"/>
</dbReference>